<dbReference type="Gene3D" id="3.40.30.10">
    <property type="entry name" value="Glutaredoxin"/>
    <property type="match status" value="1"/>
</dbReference>
<reference evidence="3" key="1">
    <citation type="submission" date="2023-06" db="EMBL/GenBank/DDBJ databases">
        <title>Two Chryseobacterium gambrini strains from China.</title>
        <authorList>
            <person name="Zeng J."/>
            <person name="Wu Y."/>
        </authorList>
    </citation>
    <scope>NUCLEOTIDE SEQUENCE</scope>
    <source>
        <strain evidence="3">SQ219</strain>
    </source>
</reference>
<dbReference type="Proteomes" id="UP001225933">
    <property type="component" value="Unassembled WGS sequence"/>
</dbReference>
<comment type="caution">
    <text evidence="3">The sequence shown here is derived from an EMBL/GenBank/DDBJ whole genome shotgun (WGS) entry which is preliminary data.</text>
</comment>
<dbReference type="PANTHER" id="PTHR10438:SF468">
    <property type="entry name" value="THIOREDOXIN-1-RELATED"/>
    <property type="match status" value="1"/>
</dbReference>
<dbReference type="AlphaFoldDB" id="A0AAJ1VLS6"/>
<name>A0AAJ1VLS6_9FLAO</name>
<proteinExistence type="predicted"/>
<dbReference type="InterPro" id="IPR036249">
    <property type="entry name" value="Thioredoxin-like_sf"/>
</dbReference>
<feature type="domain" description="Thioredoxin" evidence="2">
    <location>
        <begin position="10"/>
        <end position="133"/>
    </location>
</feature>
<organism evidence="3 4">
    <name type="scientific">Chryseobacterium gambrini</name>
    <dbReference type="NCBI Taxonomy" id="373672"/>
    <lineage>
        <taxon>Bacteria</taxon>
        <taxon>Pseudomonadati</taxon>
        <taxon>Bacteroidota</taxon>
        <taxon>Flavobacteriia</taxon>
        <taxon>Flavobacteriales</taxon>
        <taxon>Weeksellaceae</taxon>
        <taxon>Chryseobacterium group</taxon>
        <taxon>Chryseobacterium</taxon>
    </lineage>
</organism>
<dbReference type="EMBL" id="JAUHGV010000024">
    <property type="protein sequence ID" value="MDN4014091.1"/>
    <property type="molecule type" value="Genomic_DNA"/>
</dbReference>
<sequence length="389" mass="44218">MKKLSIVSALFIGAFALAQGIKFEESNFTAVLAKAKKENKLVFIDAYTTWCGPCKLMAKNIFPQKTVGDYYNSHFINAKIDMEKGEGIEIAKKYNVKAFPTYLFVDGNGELVHRTLGYVEENDFIQFAKDAGDPSKRLTALKQKFEDGEKDPDFLKNLASLTMYNDAEFAGRVMERYFSSKKELDREDVQMLLSVAQNPDSPMYKIFQAKKAEISKIITPEKYEAIDKNIKISSVFKKSYNAQSKTWDDNYFLTEAQKFLSKDEAEKILKKAQASRALRDKDFAKYEKLTLELNQDTSALSSEELNSIAWNFFENVSNKASLEKALVWAQESVKKDENFANTDTLANLYNKTGDKKNAKLWAEKSIELAKKTGQDSSDTEKLLKSLNVQ</sequence>
<evidence type="ECO:0000259" key="2">
    <source>
        <dbReference type="PROSITE" id="PS51352"/>
    </source>
</evidence>
<gene>
    <name evidence="3" type="ORF">QX233_16595</name>
</gene>
<dbReference type="PANTHER" id="PTHR10438">
    <property type="entry name" value="THIOREDOXIN"/>
    <property type="match status" value="1"/>
</dbReference>
<dbReference type="InterPro" id="IPR013766">
    <property type="entry name" value="Thioredoxin_domain"/>
</dbReference>
<dbReference type="RefSeq" id="WP_214590378.1">
    <property type="nucleotide sequence ID" value="NZ_JAUHGV010000024.1"/>
</dbReference>
<feature type="signal peptide" evidence="1">
    <location>
        <begin position="1"/>
        <end position="18"/>
    </location>
</feature>
<dbReference type="CDD" id="cd02947">
    <property type="entry name" value="TRX_family"/>
    <property type="match status" value="1"/>
</dbReference>
<keyword evidence="1" id="KW-0732">Signal</keyword>
<evidence type="ECO:0000313" key="4">
    <source>
        <dbReference type="Proteomes" id="UP001225933"/>
    </source>
</evidence>
<dbReference type="PROSITE" id="PS51352">
    <property type="entry name" value="THIOREDOXIN_2"/>
    <property type="match status" value="1"/>
</dbReference>
<accession>A0AAJ1VLS6</accession>
<evidence type="ECO:0000256" key="1">
    <source>
        <dbReference type="SAM" id="SignalP"/>
    </source>
</evidence>
<dbReference type="InterPro" id="IPR012336">
    <property type="entry name" value="Thioredoxin-like_fold"/>
</dbReference>
<feature type="chain" id="PRO_5042601610" evidence="1">
    <location>
        <begin position="19"/>
        <end position="389"/>
    </location>
</feature>
<dbReference type="SUPFAM" id="SSF52833">
    <property type="entry name" value="Thioredoxin-like"/>
    <property type="match status" value="1"/>
</dbReference>
<evidence type="ECO:0000313" key="3">
    <source>
        <dbReference type="EMBL" id="MDN4014091.1"/>
    </source>
</evidence>
<dbReference type="InterPro" id="IPR050620">
    <property type="entry name" value="Thioredoxin_H-type-like"/>
</dbReference>
<dbReference type="Pfam" id="PF13098">
    <property type="entry name" value="Thioredoxin_2"/>
    <property type="match status" value="1"/>
</dbReference>
<protein>
    <submittedName>
        <fullName evidence="3">Thioredoxin family protein</fullName>
    </submittedName>
</protein>